<dbReference type="PANTHER" id="PTHR43355:SF7">
    <property type="entry name" value="NAD(P)-BINDING DOMAIN-CONTAINING PROTEIN"/>
    <property type="match status" value="1"/>
</dbReference>
<dbReference type="InterPro" id="IPR016040">
    <property type="entry name" value="NAD(P)-bd_dom"/>
</dbReference>
<dbReference type="GeneID" id="89932272"/>
<name>A0AAV9NU56_9PEZI</name>
<dbReference type="Gene3D" id="3.40.50.720">
    <property type="entry name" value="NAD(P)-binding Rossmann-like Domain"/>
    <property type="match status" value="1"/>
</dbReference>
<dbReference type="Proteomes" id="UP001337655">
    <property type="component" value="Unassembled WGS sequence"/>
</dbReference>
<dbReference type="SUPFAM" id="SSF51735">
    <property type="entry name" value="NAD(P)-binding Rossmann-fold domains"/>
    <property type="match status" value="1"/>
</dbReference>
<evidence type="ECO:0000313" key="2">
    <source>
        <dbReference type="EMBL" id="KAK5163164.1"/>
    </source>
</evidence>
<evidence type="ECO:0000259" key="1">
    <source>
        <dbReference type="Pfam" id="PF13460"/>
    </source>
</evidence>
<gene>
    <name evidence="2" type="ORF">LTR77_010948</name>
</gene>
<dbReference type="Pfam" id="PF13460">
    <property type="entry name" value="NAD_binding_10"/>
    <property type="match status" value="1"/>
</dbReference>
<comment type="caution">
    <text evidence="2">The sequence shown here is derived from an EMBL/GenBank/DDBJ whole genome shotgun (WGS) entry which is preliminary data.</text>
</comment>
<dbReference type="GO" id="GO:0016646">
    <property type="term" value="F:oxidoreductase activity, acting on the CH-NH group of donors, NAD or NADP as acceptor"/>
    <property type="evidence" value="ECO:0007669"/>
    <property type="project" value="TreeGrafter"/>
</dbReference>
<dbReference type="RefSeq" id="XP_064653712.1">
    <property type="nucleotide sequence ID" value="XM_064808164.1"/>
</dbReference>
<proteinExistence type="predicted"/>
<accession>A0AAV9NU56</accession>
<dbReference type="AlphaFoldDB" id="A0AAV9NU56"/>
<sequence>MRVLLLGATGNVGSRLLPSLVAHGHSVIVYVRNPSKLPSPASACASAVVTGSATDSAAVESAILSHECDAVINAAGVAPVWGESGELPTIFAAVADAVEKVQERRGGAPLRVWFLSGFGILDHPAGRMMIDYIPVYTIHRHNFARIRDVPKQKLAWSLFCASTMTPRSEAVDYTPKPGAGAEQLVAKVESPPAWSRTLLWIPLLGKYFNVMAQAAGYAAPLEDCVDFIAGDLQAGLESQYVGHRVAVKVKSKSS</sequence>
<reference evidence="2 3" key="1">
    <citation type="submission" date="2023-08" db="EMBL/GenBank/DDBJ databases">
        <title>Black Yeasts Isolated from many extreme environments.</title>
        <authorList>
            <person name="Coleine C."/>
            <person name="Stajich J.E."/>
            <person name="Selbmann L."/>
        </authorList>
    </citation>
    <scope>NUCLEOTIDE SEQUENCE [LARGE SCALE GENOMIC DNA]</scope>
    <source>
        <strain evidence="2 3">CCFEE 5935</strain>
    </source>
</reference>
<feature type="domain" description="NAD(P)-binding" evidence="1">
    <location>
        <begin position="7"/>
        <end position="105"/>
    </location>
</feature>
<dbReference type="InterPro" id="IPR051606">
    <property type="entry name" value="Polyketide_Oxido-like"/>
</dbReference>
<dbReference type="InterPro" id="IPR036291">
    <property type="entry name" value="NAD(P)-bd_dom_sf"/>
</dbReference>
<dbReference type="EMBL" id="JAVRRT010000028">
    <property type="protein sequence ID" value="KAK5163164.1"/>
    <property type="molecule type" value="Genomic_DNA"/>
</dbReference>
<dbReference type="PANTHER" id="PTHR43355">
    <property type="entry name" value="FLAVIN REDUCTASE (NADPH)"/>
    <property type="match status" value="1"/>
</dbReference>
<keyword evidence="3" id="KW-1185">Reference proteome</keyword>
<organism evidence="2 3">
    <name type="scientific">Saxophila tyrrhenica</name>
    <dbReference type="NCBI Taxonomy" id="1690608"/>
    <lineage>
        <taxon>Eukaryota</taxon>
        <taxon>Fungi</taxon>
        <taxon>Dikarya</taxon>
        <taxon>Ascomycota</taxon>
        <taxon>Pezizomycotina</taxon>
        <taxon>Dothideomycetes</taxon>
        <taxon>Dothideomycetidae</taxon>
        <taxon>Mycosphaerellales</taxon>
        <taxon>Extremaceae</taxon>
        <taxon>Saxophila</taxon>
    </lineage>
</organism>
<protein>
    <recommendedName>
        <fullName evidence="1">NAD(P)-binding domain-containing protein</fullName>
    </recommendedName>
</protein>
<evidence type="ECO:0000313" key="3">
    <source>
        <dbReference type="Proteomes" id="UP001337655"/>
    </source>
</evidence>